<keyword evidence="3" id="KW-1185">Reference proteome</keyword>
<dbReference type="InterPro" id="IPR013216">
    <property type="entry name" value="Methyltransf_11"/>
</dbReference>
<keyword evidence="2" id="KW-0808">Transferase</keyword>
<dbReference type="SUPFAM" id="SSF53335">
    <property type="entry name" value="S-adenosyl-L-methionine-dependent methyltransferases"/>
    <property type="match status" value="1"/>
</dbReference>
<dbReference type="RefSeq" id="WP_066784409.1">
    <property type="nucleotide sequence ID" value="NZ_LWQS01000038.1"/>
</dbReference>
<dbReference type="Proteomes" id="UP000078287">
    <property type="component" value="Unassembled WGS sequence"/>
</dbReference>
<accession>A0A178MH60</accession>
<dbReference type="Gene3D" id="3.40.50.150">
    <property type="entry name" value="Vaccinia Virus protein VP39"/>
    <property type="match status" value="1"/>
</dbReference>
<gene>
    <name evidence="2" type="ORF">A6A03_00925</name>
</gene>
<dbReference type="GO" id="GO:0032259">
    <property type="term" value="P:methylation"/>
    <property type="evidence" value="ECO:0007669"/>
    <property type="project" value="UniProtKB-KW"/>
</dbReference>
<evidence type="ECO:0000313" key="2">
    <source>
        <dbReference type="EMBL" id="OAN47334.1"/>
    </source>
</evidence>
<dbReference type="CDD" id="cd02440">
    <property type="entry name" value="AdoMet_MTases"/>
    <property type="match status" value="1"/>
</dbReference>
<dbReference type="GO" id="GO:0008757">
    <property type="term" value="F:S-adenosylmethionine-dependent methyltransferase activity"/>
    <property type="evidence" value="ECO:0007669"/>
    <property type="project" value="InterPro"/>
</dbReference>
<feature type="domain" description="Methyltransferase type 11" evidence="1">
    <location>
        <begin position="122"/>
        <end position="172"/>
    </location>
</feature>
<dbReference type="OrthoDB" id="3896938at2"/>
<name>A0A178MH60_9CHLR</name>
<dbReference type="Pfam" id="PF08241">
    <property type="entry name" value="Methyltransf_11"/>
    <property type="match status" value="1"/>
</dbReference>
<keyword evidence="2" id="KW-0489">Methyltransferase</keyword>
<dbReference type="InterPro" id="IPR029063">
    <property type="entry name" value="SAM-dependent_MTases_sf"/>
</dbReference>
<evidence type="ECO:0000313" key="3">
    <source>
        <dbReference type="Proteomes" id="UP000078287"/>
    </source>
</evidence>
<dbReference type="AlphaFoldDB" id="A0A178MH60"/>
<sequence length="254" mass="29773">MPNPLRNLPEEIKRPLRSVRNRFQQFRNLVQYRGKGRFCPVYQRESRAFAPYGRSKRQGAMCIYCGSLERHRLLWLYLTKQTNLFDAQPKNVLHVAPEPCFEPIFRRRLGKGYLTADLLDPHVMVKMDITKIQYPDEYFDVILCSHVLEHVPDDRKAMREFWRTLKPTGWAILLVPIMAETTFEDPTIVDPKERLIAFGQEDHVRKYGRDYIDRLREAGFTVSVTTVTDMVPDPEAALRMGLTAESGEIYYCTR</sequence>
<evidence type="ECO:0000259" key="1">
    <source>
        <dbReference type="Pfam" id="PF08241"/>
    </source>
</evidence>
<comment type="caution">
    <text evidence="2">The sequence shown here is derived from an EMBL/GenBank/DDBJ whole genome shotgun (WGS) entry which is preliminary data.</text>
</comment>
<dbReference type="EMBL" id="LWQS01000038">
    <property type="protein sequence ID" value="OAN47334.1"/>
    <property type="molecule type" value="Genomic_DNA"/>
</dbReference>
<protein>
    <submittedName>
        <fullName evidence="2">Methyltransferase type 11</fullName>
    </submittedName>
</protein>
<proteinExistence type="predicted"/>
<organism evidence="2 3">
    <name type="scientific">Chloroflexus islandicus</name>
    <dbReference type="NCBI Taxonomy" id="1707952"/>
    <lineage>
        <taxon>Bacteria</taxon>
        <taxon>Bacillati</taxon>
        <taxon>Chloroflexota</taxon>
        <taxon>Chloroflexia</taxon>
        <taxon>Chloroflexales</taxon>
        <taxon>Chloroflexineae</taxon>
        <taxon>Chloroflexaceae</taxon>
        <taxon>Chloroflexus</taxon>
    </lineage>
</organism>
<dbReference type="STRING" id="1707952.A6A03_00925"/>
<reference evidence="2 3" key="1">
    <citation type="submission" date="2016-04" db="EMBL/GenBank/DDBJ databases">
        <title>Chloroflexus islandicus sp. nov., a thermophilic filamentous anoxygenic phototrophic bacterium from geyser Strokkur (Iceland).</title>
        <authorList>
            <person name="Gaisin V.A."/>
            <person name="Kalashnikov A.M."/>
            <person name="Sukhacheva M.V."/>
            <person name="Grouzdev D.S."/>
            <person name="Ivanov T.M."/>
            <person name="Kuznetsov B."/>
            <person name="Gorlenko V.M."/>
        </authorList>
    </citation>
    <scope>NUCLEOTIDE SEQUENCE [LARGE SCALE GENOMIC DNA]</scope>
    <source>
        <strain evidence="3">isl-2</strain>
    </source>
</reference>